<evidence type="ECO:0000313" key="2">
    <source>
        <dbReference type="Proteomes" id="UP000886885"/>
    </source>
</evidence>
<accession>A0A8X7YP75</accession>
<name>A0A8X7YP75_POPTO</name>
<dbReference type="AlphaFoldDB" id="A0A8X7YP75"/>
<dbReference type="Proteomes" id="UP000886885">
    <property type="component" value="Chromosome 11A"/>
</dbReference>
<comment type="caution">
    <text evidence="1">The sequence shown here is derived from an EMBL/GenBank/DDBJ whole genome shotgun (WGS) entry which is preliminary data.</text>
</comment>
<evidence type="ECO:0000313" key="1">
    <source>
        <dbReference type="EMBL" id="KAG6756463.1"/>
    </source>
</evidence>
<organism evidence="1 2">
    <name type="scientific">Populus tomentosa</name>
    <name type="common">Chinese white poplar</name>
    <dbReference type="NCBI Taxonomy" id="118781"/>
    <lineage>
        <taxon>Eukaryota</taxon>
        <taxon>Viridiplantae</taxon>
        <taxon>Streptophyta</taxon>
        <taxon>Embryophyta</taxon>
        <taxon>Tracheophyta</taxon>
        <taxon>Spermatophyta</taxon>
        <taxon>Magnoliopsida</taxon>
        <taxon>eudicotyledons</taxon>
        <taxon>Gunneridae</taxon>
        <taxon>Pentapetalae</taxon>
        <taxon>rosids</taxon>
        <taxon>fabids</taxon>
        <taxon>Malpighiales</taxon>
        <taxon>Salicaceae</taxon>
        <taxon>Saliceae</taxon>
        <taxon>Populus</taxon>
    </lineage>
</organism>
<gene>
    <name evidence="1" type="ORF">POTOM_039892</name>
</gene>
<proteinExistence type="predicted"/>
<dbReference type="EMBL" id="JAAWWB010000021">
    <property type="protein sequence ID" value="KAG6756463.1"/>
    <property type="molecule type" value="Genomic_DNA"/>
</dbReference>
<sequence length="67" mass="7778">MDWSGKKATELQSSPGFKMGNLPVQYLGVPVTTGRVKSADYQVLVDKITQRFQHWRRNFSLSPRYFK</sequence>
<reference evidence="1" key="1">
    <citation type="journal article" date="2020" name="bioRxiv">
        <title>Hybrid origin of Populus tomentosa Carr. identified through genome sequencing and phylogenomic analysis.</title>
        <authorList>
            <person name="An X."/>
            <person name="Gao K."/>
            <person name="Chen Z."/>
            <person name="Li J."/>
            <person name="Yang X."/>
            <person name="Yang X."/>
            <person name="Zhou J."/>
            <person name="Guo T."/>
            <person name="Zhao T."/>
            <person name="Huang S."/>
            <person name="Miao D."/>
            <person name="Khan W.U."/>
            <person name="Rao P."/>
            <person name="Ye M."/>
            <person name="Lei B."/>
            <person name="Liao W."/>
            <person name="Wang J."/>
            <person name="Ji L."/>
            <person name="Li Y."/>
            <person name="Guo B."/>
            <person name="Mustafa N.S."/>
            <person name="Li S."/>
            <person name="Yun Q."/>
            <person name="Keller S.R."/>
            <person name="Mao J."/>
            <person name="Zhang R."/>
            <person name="Strauss S.H."/>
        </authorList>
    </citation>
    <scope>NUCLEOTIDE SEQUENCE</scope>
    <source>
        <strain evidence="1">GM15</strain>
        <tissue evidence="1">Leaf</tissue>
    </source>
</reference>
<keyword evidence="2" id="KW-1185">Reference proteome</keyword>
<dbReference type="OrthoDB" id="1751077at2759"/>
<protein>
    <submittedName>
        <fullName evidence="1">Uncharacterized protein</fullName>
    </submittedName>
</protein>